<dbReference type="InterPro" id="IPR036249">
    <property type="entry name" value="Thioredoxin-like_sf"/>
</dbReference>
<gene>
    <name evidence="8" type="ORF">A2898_04560</name>
</gene>
<evidence type="ECO:0000256" key="3">
    <source>
        <dbReference type="ARBA" id="ARBA00023002"/>
    </source>
</evidence>
<dbReference type="STRING" id="1798543.A2898_04560"/>
<keyword evidence="5" id="KW-0676">Redox-active center</keyword>
<keyword evidence="6" id="KW-0812">Transmembrane</keyword>
<feature type="domain" description="Thioredoxin" evidence="7">
    <location>
        <begin position="71"/>
        <end position="262"/>
    </location>
</feature>
<dbReference type="SUPFAM" id="SSF52833">
    <property type="entry name" value="Thioredoxin-like"/>
    <property type="match status" value="1"/>
</dbReference>
<keyword evidence="6" id="KW-1133">Transmembrane helix</keyword>
<dbReference type="AlphaFoldDB" id="A0A1G2B0X2"/>
<comment type="similarity">
    <text evidence="1">Belongs to the thioredoxin family. DsbA subfamily.</text>
</comment>
<dbReference type="PANTHER" id="PTHR13887">
    <property type="entry name" value="GLUTATHIONE S-TRANSFERASE KAPPA"/>
    <property type="match status" value="1"/>
</dbReference>
<comment type="caution">
    <text evidence="8">The sequence shown here is derived from an EMBL/GenBank/DDBJ whole genome shotgun (WGS) entry which is preliminary data.</text>
</comment>
<keyword evidence="6" id="KW-0472">Membrane</keyword>
<evidence type="ECO:0000256" key="4">
    <source>
        <dbReference type="ARBA" id="ARBA00023157"/>
    </source>
</evidence>
<keyword evidence="3" id="KW-0560">Oxidoreductase</keyword>
<dbReference type="PANTHER" id="PTHR13887:SF14">
    <property type="entry name" value="DISULFIDE BOND FORMATION PROTEIN D"/>
    <property type="match status" value="1"/>
</dbReference>
<dbReference type="PROSITE" id="PS51352">
    <property type="entry name" value="THIOREDOXIN_2"/>
    <property type="match status" value="1"/>
</dbReference>
<dbReference type="EMBL" id="MHKE01000017">
    <property type="protein sequence ID" value="OGY82833.1"/>
    <property type="molecule type" value="Genomic_DNA"/>
</dbReference>
<protein>
    <recommendedName>
        <fullName evidence="7">Thioredoxin domain-containing protein</fullName>
    </recommendedName>
</protein>
<evidence type="ECO:0000313" key="9">
    <source>
        <dbReference type="Proteomes" id="UP000179164"/>
    </source>
</evidence>
<keyword evidence="2" id="KW-0732">Signal</keyword>
<proteinExistence type="inferred from homology"/>
<evidence type="ECO:0000256" key="6">
    <source>
        <dbReference type="SAM" id="Phobius"/>
    </source>
</evidence>
<evidence type="ECO:0000256" key="2">
    <source>
        <dbReference type="ARBA" id="ARBA00022729"/>
    </source>
</evidence>
<keyword evidence="4" id="KW-1015">Disulfide bond</keyword>
<evidence type="ECO:0000256" key="5">
    <source>
        <dbReference type="ARBA" id="ARBA00023284"/>
    </source>
</evidence>
<accession>A0A1G2B0X2</accession>
<dbReference type="Gene3D" id="3.40.30.10">
    <property type="entry name" value="Glutaredoxin"/>
    <property type="match status" value="1"/>
</dbReference>
<feature type="transmembrane region" description="Helical" evidence="6">
    <location>
        <begin position="24"/>
        <end position="47"/>
    </location>
</feature>
<dbReference type="InterPro" id="IPR012336">
    <property type="entry name" value="Thioredoxin-like_fold"/>
</dbReference>
<dbReference type="InterPro" id="IPR013766">
    <property type="entry name" value="Thioredoxin_domain"/>
</dbReference>
<dbReference type="Proteomes" id="UP000179164">
    <property type="component" value="Unassembled WGS sequence"/>
</dbReference>
<organism evidence="8 9">
    <name type="scientific">Candidatus Kerfeldbacteria bacterium RIFCSPLOWO2_01_FULL_48_11</name>
    <dbReference type="NCBI Taxonomy" id="1798543"/>
    <lineage>
        <taxon>Bacteria</taxon>
        <taxon>Candidatus Kerfeldiibacteriota</taxon>
    </lineage>
</organism>
<evidence type="ECO:0000259" key="7">
    <source>
        <dbReference type="PROSITE" id="PS51352"/>
    </source>
</evidence>
<dbReference type="GO" id="GO:0016491">
    <property type="term" value="F:oxidoreductase activity"/>
    <property type="evidence" value="ECO:0007669"/>
    <property type="project" value="UniProtKB-KW"/>
</dbReference>
<evidence type="ECO:0000256" key="1">
    <source>
        <dbReference type="ARBA" id="ARBA00005791"/>
    </source>
</evidence>
<reference evidence="8 9" key="1">
    <citation type="journal article" date="2016" name="Nat. Commun.">
        <title>Thousands of microbial genomes shed light on interconnected biogeochemical processes in an aquifer system.</title>
        <authorList>
            <person name="Anantharaman K."/>
            <person name="Brown C.T."/>
            <person name="Hug L.A."/>
            <person name="Sharon I."/>
            <person name="Castelle C.J."/>
            <person name="Probst A.J."/>
            <person name="Thomas B.C."/>
            <person name="Singh A."/>
            <person name="Wilkins M.J."/>
            <person name="Karaoz U."/>
            <person name="Brodie E.L."/>
            <person name="Williams K.H."/>
            <person name="Hubbard S.S."/>
            <person name="Banfield J.F."/>
        </authorList>
    </citation>
    <scope>NUCLEOTIDE SEQUENCE [LARGE SCALE GENOMIC DNA]</scope>
</reference>
<dbReference type="Pfam" id="PF13462">
    <property type="entry name" value="Thioredoxin_4"/>
    <property type="match status" value="1"/>
</dbReference>
<sequence length="263" mass="28186">MDHERTQPQESEQGLFQGSSKMTFYFGLVSGIAAISFIGFMLTFSMLRTGGSVGSKNSNTGKVAGTTTNTVAPTNTAPTAAAPTAAPTVVDIPIRDDDYIRGGENAKVTLVEYSDFQCPFCEQVNPTTQRILDTYGDDVRLIYRHFPLTSLHPLAQKAAEASECAAEQGKFWEMHDKLFEMNAAGTLSIENFKSAAGGLGLNQSQFDGCLDSGKYQSKVQDDTTQGTQYGVQGTPATFVNGTLVSGAVPYEQFASVIDAELAK</sequence>
<evidence type="ECO:0000313" key="8">
    <source>
        <dbReference type="EMBL" id="OGY82833.1"/>
    </source>
</evidence>
<name>A0A1G2B0X2_9BACT</name>